<dbReference type="CDD" id="cd01650">
    <property type="entry name" value="RT_nLTR_like"/>
    <property type="match status" value="1"/>
</dbReference>
<dbReference type="Gene3D" id="3.60.10.10">
    <property type="entry name" value="Endonuclease/exonuclease/phosphatase"/>
    <property type="match status" value="1"/>
</dbReference>
<organism evidence="2">
    <name type="scientific">Fagus sylvatica</name>
    <name type="common">Beechnut</name>
    <dbReference type="NCBI Taxonomy" id="28930"/>
    <lineage>
        <taxon>Eukaryota</taxon>
        <taxon>Viridiplantae</taxon>
        <taxon>Streptophyta</taxon>
        <taxon>Embryophyta</taxon>
        <taxon>Tracheophyta</taxon>
        <taxon>Spermatophyta</taxon>
        <taxon>Magnoliopsida</taxon>
        <taxon>eudicotyledons</taxon>
        <taxon>Gunneridae</taxon>
        <taxon>Pentapetalae</taxon>
        <taxon>rosids</taxon>
        <taxon>fabids</taxon>
        <taxon>Fagales</taxon>
        <taxon>Fagaceae</taxon>
        <taxon>Fagus</taxon>
    </lineage>
</organism>
<evidence type="ECO:0000313" key="2">
    <source>
        <dbReference type="EMBL" id="SPD30794.1"/>
    </source>
</evidence>
<proteinExistence type="predicted"/>
<dbReference type="Pfam" id="PF13966">
    <property type="entry name" value="zf-RVT"/>
    <property type="match status" value="1"/>
</dbReference>
<dbReference type="SUPFAM" id="SSF56672">
    <property type="entry name" value="DNA/RNA polymerases"/>
    <property type="match status" value="1"/>
</dbReference>
<feature type="domain" description="Reverse transcriptase" evidence="1">
    <location>
        <begin position="267"/>
        <end position="579"/>
    </location>
</feature>
<evidence type="ECO:0000259" key="1">
    <source>
        <dbReference type="PROSITE" id="PS50878"/>
    </source>
</evidence>
<sequence>MEKVDWRLIHSIWGNRFAGWEVLNVVHTAGGILLLWDKRVLNLIDSKVGTFSMSCHWKGISDGFEWVGTGVFPSERRGCHSVSSAMVAFSDFIEDLNSVDLPLHGGEYTWCNGFFDPSMSLIDRVMVSLAWEDHYLDVVRKLMPRPLLDHHPILLEAGGMARGKSSFKFENMWLKRLDFVDRVRGWWSNYTYTGTPSFVLAQKLKALNGDLKVSNKEEFGDVGVKRQQLECELQARRVSLASPLKNVSCVRIMANCHRRSNYMERVEVDGVVYGEETKVREKVVHFYKSLYQEHESWRPTIDGLEFSRITAEEKDLLEHNFEKEEVLQVVKDLQGDKAPSPDGFTMAFFQKCWSVIEDDVMGFFDEVHTHCKFERSLNTSFIALIPKKQNATNIRDFCPISLIGSVYKLLAKVLANRLRGVLDNLISASQNAFVGVQFSVLVNGSPEGFFRSSRGLRHGDPLSPLLFLLVMEMLSRMLKTVESKGLIHGFSVGGNTSDGLCISHLLYADDTILFCDAKMDQLLYIRMVLTCFEAITGLRVNMAKSEMVSVGEVRNISELAEALCCHTSDLPLSYLGMPLGAAHKAVSVWNPILEKMERRLSELGGWRTKDIRGAYGCGLWKGIMAGWDNYFQHVEFGVGKGDRVRFWKDKWCGDIILMERFPLLFTCSTHRDGTIDSMLTSLDPRGIREWNLRKDGVFDSRSYYVALNARPRGCFPWKSIWAMKAPPRVAFFIWIAAWGRILTYDNLMRKGYTMAVGSPTSGDGFISWMVELVWEAPFEDLEFSSFVFNVDDMA</sequence>
<dbReference type="PANTHER" id="PTHR46890:SF50">
    <property type="entry name" value="RNA-DIRECTED DNA POLYMERASE, EUKARYOTA, REVERSE TRANSCRIPTASE ZINC-BINDING DOMAIN PROTEIN-RELATED"/>
    <property type="match status" value="1"/>
</dbReference>
<dbReference type="AlphaFoldDB" id="A0A2N9J2H5"/>
<dbReference type="PROSITE" id="PS50878">
    <property type="entry name" value="RT_POL"/>
    <property type="match status" value="1"/>
</dbReference>
<name>A0A2N9J2H5_FAGSY</name>
<accession>A0A2N9J2H5</accession>
<dbReference type="Pfam" id="PF00078">
    <property type="entry name" value="RVT_1"/>
    <property type="match status" value="1"/>
</dbReference>
<protein>
    <recommendedName>
        <fullName evidence="1">Reverse transcriptase domain-containing protein</fullName>
    </recommendedName>
</protein>
<dbReference type="InterPro" id="IPR052343">
    <property type="entry name" value="Retrotransposon-Effector_Assoc"/>
</dbReference>
<dbReference type="InterPro" id="IPR026960">
    <property type="entry name" value="RVT-Znf"/>
</dbReference>
<dbReference type="PANTHER" id="PTHR46890">
    <property type="entry name" value="NON-LTR RETROLELEMENT REVERSE TRANSCRIPTASE-LIKE PROTEIN-RELATED"/>
    <property type="match status" value="1"/>
</dbReference>
<dbReference type="EMBL" id="OIVN01006333">
    <property type="protein sequence ID" value="SPD30794.1"/>
    <property type="molecule type" value="Genomic_DNA"/>
</dbReference>
<dbReference type="InterPro" id="IPR036691">
    <property type="entry name" value="Endo/exonu/phosph_ase_sf"/>
</dbReference>
<dbReference type="SUPFAM" id="SSF56219">
    <property type="entry name" value="DNase I-like"/>
    <property type="match status" value="1"/>
</dbReference>
<gene>
    <name evidence="2" type="ORF">FSB_LOCUS58676</name>
</gene>
<reference evidence="2" key="1">
    <citation type="submission" date="2018-02" db="EMBL/GenBank/DDBJ databases">
        <authorList>
            <person name="Cohen D.B."/>
            <person name="Kent A.D."/>
        </authorList>
    </citation>
    <scope>NUCLEOTIDE SEQUENCE</scope>
</reference>
<dbReference type="InterPro" id="IPR000477">
    <property type="entry name" value="RT_dom"/>
</dbReference>
<dbReference type="InterPro" id="IPR043502">
    <property type="entry name" value="DNA/RNA_pol_sf"/>
</dbReference>